<reference evidence="3" key="2">
    <citation type="submission" date="2015-01" db="EMBL/GenBank/DDBJ databases">
        <title>Evolutionary Origins and Diversification of the Mycorrhizal Mutualists.</title>
        <authorList>
            <consortium name="DOE Joint Genome Institute"/>
            <consortium name="Mycorrhizal Genomics Consortium"/>
            <person name="Kohler A."/>
            <person name="Kuo A."/>
            <person name="Nagy L.G."/>
            <person name="Floudas D."/>
            <person name="Copeland A."/>
            <person name="Barry K.W."/>
            <person name="Cichocki N."/>
            <person name="Veneault-Fourrey C."/>
            <person name="LaButti K."/>
            <person name="Lindquist E.A."/>
            <person name="Lipzen A."/>
            <person name="Lundell T."/>
            <person name="Morin E."/>
            <person name="Murat C."/>
            <person name="Riley R."/>
            <person name="Ohm R."/>
            <person name="Sun H."/>
            <person name="Tunlid A."/>
            <person name="Henrissat B."/>
            <person name="Grigoriev I.V."/>
            <person name="Hibbett D.S."/>
            <person name="Martin F."/>
        </authorList>
    </citation>
    <scope>NUCLEOTIDE SEQUENCE [LARGE SCALE GENOMIC DNA]</scope>
    <source>
        <strain evidence="3">MUT 4182</strain>
    </source>
</reference>
<evidence type="ECO:0000313" key="3">
    <source>
        <dbReference type="Proteomes" id="UP000054248"/>
    </source>
</evidence>
<dbReference type="OrthoDB" id="3326734at2759"/>
<name>A0A0C3LS80_9AGAM</name>
<feature type="region of interest" description="Disordered" evidence="1">
    <location>
        <begin position="153"/>
        <end position="268"/>
    </location>
</feature>
<gene>
    <name evidence="2" type="ORF">M407DRAFT_26371</name>
</gene>
<protein>
    <submittedName>
        <fullName evidence="2">Uncharacterized protein</fullName>
    </submittedName>
</protein>
<dbReference type="HOGENOM" id="CLU_1070362_0_0_1"/>
<accession>A0A0C3LS80</accession>
<evidence type="ECO:0000256" key="1">
    <source>
        <dbReference type="SAM" id="MobiDB-lite"/>
    </source>
</evidence>
<reference evidence="2 3" key="1">
    <citation type="submission" date="2014-04" db="EMBL/GenBank/DDBJ databases">
        <authorList>
            <consortium name="DOE Joint Genome Institute"/>
            <person name="Kuo A."/>
            <person name="Girlanda M."/>
            <person name="Perotto S."/>
            <person name="Kohler A."/>
            <person name="Nagy L.G."/>
            <person name="Floudas D."/>
            <person name="Copeland A."/>
            <person name="Barry K.W."/>
            <person name="Cichocki N."/>
            <person name="Veneault-Fourrey C."/>
            <person name="LaButti K."/>
            <person name="Lindquist E.A."/>
            <person name="Lipzen A."/>
            <person name="Lundell T."/>
            <person name="Morin E."/>
            <person name="Murat C."/>
            <person name="Sun H."/>
            <person name="Tunlid A."/>
            <person name="Henrissat B."/>
            <person name="Grigoriev I.V."/>
            <person name="Hibbett D.S."/>
            <person name="Martin F."/>
            <person name="Nordberg H.P."/>
            <person name="Cantor M.N."/>
            <person name="Hua S.X."/>
        </authorList>
    </citation>
    <scope>NUCLEOTIDE SEQUENCE [LARGE SCALE GENOMIC DNA]</scope>
    <source>
        <strain evidence="2 3">MUT 4182</strain>
    </source>
</reference>
<feature type="compositionally biased region" description="Basic and acidic residues" evidence="1">
    <location>
        <begin position="199"/>
        <end position="215"/>
    </location>
</feature>
<organism evidence="2 3">
    <name type="scientific">Tulasnella calospora MUT 4182</name>
    <dbReference type="NCBI Taxonomy" id="1051891"/>
    <lineage>
        <taxon>Eukaryota</taxon>
        <taxon>Fungi</taxon>
        <taxon>Dikarya</taxon>
        <taxon>Basidiomycota</taxon>
        <taxon>Agaricomycotina</taxon>
        <taxon>Agaricomycetes</taxon>
        <taxon>Cantharellales</taxon>
        <taxon>Tulasnellaceae</taxon>
        <taxon>Tulasnella</taxon>
    </lineage>
</organism>
<feature type="compositionally biased region" description="Polar residues" evidence="1">
    <location>
        <begin position="180"/>
        <end position="189"/>
    </location>
</feature>
<keyword evidence="3" id="KW-1185">Reference proteome</keyword>
<dbReference type="EMBL" id="KN823065">
    <property type="protein sequence ID" value="KIO24257.1"/>
    <property type="molecule type" value="Genomic_DNA"/>
</dbReference>
<feature type="compositionally biased region" description="Low complexity" evidence="1">
    <location>
        <begin position="229"/>
        <end position="266"/>
    </location>
</feature>
<dbReference type="Proteomes" id="UP000054248">
    <property type="component" value="Unassembled WGS sequence"/>
</dbReference>
<proteinExistence type="predicted"/>
<dbReference type="AlphaFoldDB" id="A0A0C3LS80"/>
<feature type="compositionally biased region" description="Polar residues" evidence="1">
    <location>
        <begin position="19"/>
        <end position="31"/>
    </location>
</feature>
<sequence>MARIDPEPSDSSAPPAYNEDTQPKSSPTYASVASQTDPTACLCGRLMLTVRVGPDGEQVPCSACHNNPAIAAVTLRCGHSICSFHLGFFIDGFRTWQAQQGVSTSPMLAETGAARHPPVESLAALSLSTISETHRPSGSTDELVAGGAIPATSELSSASDDTPFINPDLEPVAPQPFVQPFSSSASTESPYPDPGAFADDIHSQEEQAPVDDAHSQGEQAPPLPPNLPSPFTVTTQTQNSTTPHSRPSSPSSASNSSESSATSYGSWTADEAAEANNLMAVYEAREFGNEAEVDDWLYRDVEMRDAEGEGNVD</sequence>
<evidence type="ECO:0000313" key="2">
    <source>
        <dbReference type="EMBL" id="KIO24257.1"/>
    </source>
</evidence>
<feature type="region of interest" description="Disordered" evidence="1">
    <location>
        <begin position="1"/>
        <end position="31"/>
    </location>
</feature>